<dbReference type="Proteomes" id="UP000245119">
    <property type="component" value="Linkage Group LG12"/>
</dbReference>
<feature type="chain" id="PRO_5015725872" evidence="1">
    <location>
        <begin position="29"/>
        <end position="246"/>
    </location>
</feature>
<reference evidence="2 3" key="1">
    <citation type="submission" date="2018-04" db="EMBL/GenBank/DDBJ databases">
        <title>The genome of golden apple snail Pomacea canaliculata provides insight into stress tolerance and invasive adaptation.</title>
        <authorList>
            <person name="Liu C."/>
            <person name="Liu B."/>
            <person name="Ren Y."/>
            <person name="Zhang Y."/>
            <person name="Wang H."/>
            <person name="Li S."/>
            <person name="Jiang F."/>
            <person name="Yin L."/>
            <person name="Zhang G."/>
            <person name="Qian W."/>
            <person name="Fan W."/>
        </authorList>
    </citation>
    <scope>NUCLEOTIDE SEQUENCE [LARGE SCALE GENOMIC DNA]</scope>
    <source>
        <strain evidence="2">SZHN2017</strain>
        <tissue evidence="2">Muscle</tissue>
    </source>
</reference>
<gene>
    <name evidence="2" type="ORF">C0Q70_18926</name>
</gene>
<protein>
    <submittedName>
        <fullName evidence="2">Uncharacterized protein</fullName>
    </submittedName>
</protein>
<organism evidence="2 3">
    <name type="scientific">Pomacea canaliculata</name>
    <name type="common">Golden apple snail</name>
    <dbReference type="NCBI Taxonomy" id="400727"/>
    <lineage>
        <taxon>Eukaryota</taxon>
        <taxon>Metazoa</taxon>
        <taxon>Spiralia</taxon>
        <taxon>Lophotrochozoa</taxon>
        <taxon>Mollusca</taxon>
        <taxon>Gastropoda</taxon>
        <taxon>Caenogastropoda</taxon>
        <taxon>Architaenioglossa</taxon>
        <taxon>Ampullarioidea</taxon>
        <taxon>Ampullariidae</taxon>
        <taxon>Pomacea</taxon>
    </lineage>
</organism>
<accession>A0A2T7NHY3</accession>
<name>A0A2T7NHY3_POMCA</name>
<sequence>MSMFRSVVVDIAMKFVLLLCACVVVSSALELPSLKLLLEQKHQLRTNQGEQSSLKKRSEPQLGKRLWIGSVVHSIEHAAQNVGHAVETAVHDAGHALGGLLEGAKDVVGEAKNAFQNVLKDIERTVQDLGHQLSDLLSSVPNVCNYLVHNGSTVVPTDVTVPPELERTLQVVLQAFQKALPTTETLKHLTEEACRDVLHSIIGKSVVGIAMKFVLLLCACAVVSSALELPSLKLLLEQKHQLRTSK</sequence>
<evidence type="ECO:0000313" key="2">
    <source>
        <dbReference type="EMBL" id="PVD20765.1"/>
    </source>
</evidence>
<dbReference type="EMBL" id="PZQS01000012">
    <property type="protein sequence ID" value="PVD20765.1"/>
    <property type="molecule type" value="Genomic_DNA"/>
</dbReference>
<evidence type="ECO:0000313" key="3">
    <source>
        <dbReference type="Proteomes" id="UP000245119"/>
    </source>
</evidence>
<dbReference type="AlphaFoldDB" id="A0A2T7NHY3"/>
<proteinExistence type="predicted"/>
<keyword evidence="1" id="KW-0732">Signal</keyword>
<comment type="caution">
    <text evidence="2">The sequence shown here is derived from an EMBL/GenBank/DDBJ whole genome shotgun (WGS) entry which is preliminary data.</text>
</comment>
<feature type="signal peptide" evidence="1">
    <location>
        <begin position="1"/>
        <end position="28"/>
    </location>
</feature>
<keyword evidence="3" id="KW-1185">Reference proteome</keyword>
<evidence type="ECO:0000256" key="1">
    <source>
        <dbReference type="SAM" id="SignalP"/>
    </source>
</evidence>